<feature type="compositionally biased region" description="Polar residues" evidence="1">
    <location>
        <begin position="25"/>
        <end position="43"/>
    </location>
</feature>
<evidence type="ECO:0000313" key="2">
    <source>
        <dbReference type="EMBL" id="KAH7975777.1"/>
    </source>
</evidence>
<gene>
    <name evidence="2" type="ORF">HPB52_005019</name>
</gene>
<reference evidence="2" key="1">
    <citation type="journal article" date="2020" name="Cell">
        <title>Large-Scale Comparative Analyses of Tick Genomes Elucidate Their Genetic Diversity and Vector Capacities.</title>
        <authorList>
            <consortium name="Tick Genome and Microbiome Consortium (TIGMIC)"/>
            <person name="Jia N."/>
            <person name="Wang J."/>
            <person name="Shi W."/>
            <person name="Du L."/>
            <person name="Sun Y."/>
            <person name="Zhan W."/>
            <person name="Jiang J.F."/>
            <person name="Wang Q."/>
            <person name="Zhang B."/>
            <person name="Ji P."/>
            <person name="Bell-Sakyi L."/>
            <person name="Cui X.M."/>
            <person name="Yuan T.T."/>
            <person name="Jiang B.G."/>
            <person name="Yang W.F."/>
            <person name="Lam T.T."/>
            <person name="Chang Q.C."/>
            <person name="Ding S.J."/>
            <person name="Wang X.J."/>
            <person name="Zhu J.G."/>
            <person name="Ruan X.D."/>
            <person name="Zhao L."/>
            <person name="Wei J.T."/>
            <person name="Ye R.Z."/>
            <person name="Que T.C."/>
            <person name="Du C.H."/>
            <person name="Zhou Y.H."/>
            <person name="Cheng J.X."/>
            <person name="Dai P.F."/>
            <person name="Guo W.B."/>
            <person name="Han X.H."/>
            <person name="Huang E.J."/>
            <person name="Li L.F."/>
            <person name="Wei W."/>
            <person name="Gao Y.C."/>
            <person name="Liu J.Z."/>
            <person name="Shao H.Z."/>
            <person name="Wang X."/>
            <person name="Wang C.C."/>
            <person name="Yang T.C."/>
            <person name="Huo Q.B."/>
            <person name="Li W."/>
            <person name="Chen H.Y."/>
            <person name="Chen S.E."/>
            <person name="Zhou L.G."/>
            <person name="Ni X.B."/>
            <person name="Tian J.H."/>
            <person name="Sheng Y."/>
            <person name="Liu T."/>
            <person name="Pan Y.S."/>
            <person name="Xia L.Y."/>
            <person name="Li J."/>
            <person name="Zhao F."/>
            <person name="Cao W.C."/>
        </authorList>
    </citation>
    <scope>NUCLEOTIDE SEQUENCE</scope>
    <source>
        <strain evidence="2">Rsan-2018</strain>
    </source>
</reference>
<proteinExistence type="predicted"/>
<sequence>MDALQETPRSPRAQPPVQADEESGTETTQMDVQVLSPQDSSGEVDSVAVAERQDGQTWTEDGW</sequence>
<keyword evidence="3" id="KW-1185">Reference proteome</keyword>
<reference evidence="2" key="2">
    <citation type="submission" date="2021-09" db="EMBL/GenBank/DDBJ databases">
        <authorList>
            <person name="Jia N."/>
            <person name="Wang J."/>
            <person name="Shi W."/>
            <person name="Du L."/>
            <person name="Sun Y."/>
            <person name="Zhan W."/>
            <person name="Jiang J."/>
            <person name="Wang Q."/>
            <person name="Zhang B."/>
            <person name="Ji P."/>
            <person name="Sakyi L.B."/>
            <person name="Cui X."/>
            <person name="Yuan T."/>
            <person name="Jiang B."/>
            <person name="Yang W."/>
            <person name="Lam T.T.-Y."/>
            <person name="Chang Q."/>
            <person name="Ding S."/>
            <person name="Wang X."/>
            <person name="Zhu J."/>
            <person name="Ruan X."/>
            <person name="Zhao L."/>
            <person name="Wei J."/>
            <person name="Que T."/>
            <person name="Du C."/>
            <person name="Cheng J."/>
            <person name="Dai P."/>
            <person name="Han X."/>
            <person name="Huang E."/>
            <person name="Gao Y."/>
            <person name="Liu J."/>
            <person name="Shao H."/>
            <person name="Ye R."/>
            <person name="Li L."/>
            <person name="Wei W."/>
            <person name="Wang X."/>
            <person name="Wang C."/>
            <person name="Huo Q."/>
            <person name="Li W."/>
            <person name="Guo W."/>
            <person name="Chen H."/>
            <person name="Chen S."/>
            <person name="Zhou L."/>
            <person name="Zhou L."/>
            <person name="Ni X."/>
            <person name="Tian J."/>
            <person name="Zhou Y."/>
            <person name="Sheng Y."/>
            <person name="Liu T."/>
            <person name="Pan Y."/>
            <person name="Xia L."/>
            <person name="Li J."/>
            <person name="Zhao F."/>
            <person name="Cao W."/>
        </authorList>
    </citation>
    <scope>NUCLEOTIDE SEQUENCE</scope>
    <source>
        <strain evidence="2">Rsan-2018</strain>
        <tissue evidence="2">Larvae</tissue>
    </source>
</reference>
<dbReference type="EMBL" id="JABSTV010001246">
    <property type="protein sequence ID" value="KAH7975777.1"/>
    <property type="molecule type" value="Genomic_DNA"/>
</dbReference>
<accession>A0A9D4T506</accession>
<dbReference type="AlphaFoldDB" id="A0A9D4T506"/>
<name>A0A9D4T506_RHISA</name>
<feature type="region of interest" description="Disordered" evidence="1">
    <location>
        <begin position="1"/>
        <end position="63"/>
    </location>
</feature>
<dbReference type="Proteomes" id="UP000821837">
    <property type="component" value="Chromosome 10"/>
</dbReference>
<evidence type="ECO:0000313" key="3">
    <source>
        <dbReference type="Proteomes" id="UP000821837"/>
    </source>
</evidence>
<protein>
    <submittedName>
        <fullName evidence="2">Uncharacterized protein</fullName>
    </submittedName>
</protein>
<comment type="caution">
    <text evidence="2">The sequence shown here is derived from an EMBL/GenBank/DDBJ whole genome shotgun (WGS) entry which is preliminary data.</text>
</comment>
<evidence type="ECO:0000256" key="1">
    <source>
        <dbReference type="SAM" id="MobiDB-lite"/>
    </source>
</evidence>
<organism evidence="2 3">
    <name type="scientific">Rhipicephalus sanguineus</name>
    <name type="common">Brown dog tick</name>
    <name type="synonym">Ixodes sanguineus</name>
    <dbReference type="NCBI Taxonomy" id="34632"/>
    <lineage>
        <taxon>Eukaryota</taxon>
        <taxon>Metazoa</taxon>
        <taxon>Ecdysozoa</taxon>
        <taxon>Arthropoda</taxon>
        <taxon>Chelicerata</taxon>
        <taxon>Arachnida</taxon>
        <taxon>Acari</taxon>
        <taxon>Parasitiformes</taxon>
        <taxon>Ixodida</taxon>
        <taxon>Ixodoidea</taxon>
        <taxon>Ixodidae</taxon>
        <taxon>Rhipicephalinae</taxon>
        <taxon>Rhipicephalus</taxon>
        <taxon>Rhipicephalus</taxon>
    </lineage>
</organism>